<comment type="caution">
    <text evidence="1">The sequence shown here is derived from an EMBL/GenBank/DDBJ whole genome shotgun (WGS) entry which is preliminary data.</text>
</comment>
<reference evidence="1 2" key="1">
    <citation type="submission" date="2012-12" db="EMBL/GenBank/DDBJ databases">
        <title>Genome assembly of Fulvivirga imtechensis AK7.</title>
        <authorList>
            <person name="Nupur N."/>
            <person name="Khatri I."/>
            <person name="Kumar R."/>
            <person name="Subramanian S."/>
            <person name="Pinnaka A."/>
        </authorList>
    </citation>
    <scope>NUCLEOTIDE SEQUENCE [LARGE SCALE GENOMIC DNA]</scope>
    <source>
        <strain evidence="1 2">AK7</strain>
    </source>
</reference>
<organism evidence="1 2">
    <name type="scientific">Fulvivirga imtechensis AK7</name>
    <dbReference type="NCBI Taxonomy" id="1237149"/>
    <lineage>
        <taxon>Bacteria</taxon>
        <taxon>Pseudomonadati</taxon>
        <taxon>Bacteroidota</taxon>
        <taxon>Cytophagia</taxon>
        <taxon>Cytophagales</taxon>
        <taxon>Fulvivirgaceae</taxon>
        <taxon>Fulvivirga</taxon>
    </lineage>
</organism>
<sequence length="140" mass="15766">MGFSVTHDAYAQFEEEEAKNSLFYYSGYAGDEKIELNLQMEDKLVFGSYIMERTGDLFIFKGTLSTDRTTLEVLIFDDQDKYVASLQADLISEENSFAKEIKGRLIPVNKAKPVAVNLTKMAELANAAYPFDTQSSYLGE</sequence>
<dbReference type="EMBL" id="AMZN01000081">
    <property type="protein sequence ID" value="ELR69251.1"/>
    <property type="molecule type" value="Genomic_DNA"/>
</dbReference>
<protein>
    <submittedName>
        <fullName evidence="1">Uncharacterized protein</fullName>
    </submittedName>
</protein>
<gene>
    <name evidence="1" type="ORF">C900_05322</name>
</gene>
<evidence type="ECO:0000313" key="2">
    <source>
        <dbReference type="Proteomes" id="UP000011135"/>
    </source>
</evidence>
<dbReference type="Proteomes" id="UP000011135">
    <property type="component" value="Unassembled WGS sequence"/>
</dbReference>
<accession>L8JK39</accession>
<dbReference type="STRING" id="1237149.C900_05322"/>
<name>L8JK39_9BACT</name>
<proteinExistence type="predicted"/>
<evidence type="ECO:0000313" key="1">
    <source>
        <dbReference type="EMBL" id="ELR69251.1"/>
    </source>
</evidence>
<keyword evidence="2" id="KW-1185">Reference proteome</keyword>
<dbReference type="AlphaFoldDB" id="L8JK39"/>